<protein>
    <recommendedName>
        <fullName evidence="3">DUF2303 family protein</fullName>
    </recommendedName>
</protein>
<evidence type="ECO:0000313" key="1">
    <source>
        <dbReference type="EMBL" id="CVI59442.1"/>
    </source>
</evidence>
<dbReference type="EMBL" id="FCNP01000033">
    <property type="protein sequence ID" value="CVI59442.1"/>
    <property type="molecule type" value="Genomic_DNA"/>
</dbReference>
<organism evidence="1 2">
    <name type="scientific">Agrobacterium deltaense NCPPB 1641</name>
    <dbReference type="NCBI Taxonomy" id="1183425"/>
    <lineage>
        <taxon>Bacteria</taxon>
        <taxon>Pseudomonadati</taxon>
        <taxon>Pseudomonadota</taxon>
        <taxon>Alphaproteobacteria</taxon>
        <taxon>Hyphomicrobiales</taxon>
        <taxon>Rhizobiaceae</taxon>
        <taxon>Rhizobium/Agrobacterium group</taxon>
        <taxon>Agrobacterium</taxon>
    </lineage>
</organism>
<evidence type="ECO:0000313" key="2">
    <source>
        <dbReference type="Proteomes" id="UP000192140"/>
    </source>
</evidence>
<name>A0A1S7TXV7_9HYPH</name>
<keyword evidence="2" id="KW-1185">Reference proteome</keyword>
<sequence>MATDMLNASAVAAIANLATETGLDVRFIDAPSDAVGVPKQVPVIFDPKDGSVTGTKDLFNSWRTSPETKLGTARVTTLASFIELVDRHKTEHSVIFANMDWQKPSLTAVIDYHKKENGGAADNGKHRIQYEFPLSEEWKAWTAMNGKGISQTDFAEFIEDHIADLAAPDEAEELEFQNKFSFKVAFPNQLVTLSRGLLVTAETRVKNVVSLQNGAGQIVFEEEHQTHDKEGNRIDVPGMFILSVPPFFEGETARIPVRLRYRKTGSGLVWSFHLYRPDHYVTKQVRDDLTRAAADTDLPSFQGTPEMQA</sequence>
<accession>A0A1S7TXV7</accession>
<evidence type="ECO:0008006" key="3">
    <source>
        <dbReference type="Google" id="ProtNLM"/>
    </source>
</evidence>
<dbReference type="Pfam" id="PF10065">
    <property type="entry name" value="DUF2303"/>
    <property type="match status" value="1"/>
</dbReference>
<dbReference type="Proteomes" id="UP000192140">
    <property type="component" value="Unassembled WGS sequence"/>
</dbReference>
<reference evidence="1" key="1">
    <citation type="submission" date="2016-01" db="EMBL/GenBank/DDBJ databases">
        <authorList>
            <person name="Regsiter A."/>
            <person name="william w."/>
        </authorList>
    </citation>
    <scope>NUCLEOTIDE SEQUENCE</scope>
    <source>
        <strain evidence="1">NCPPB 1641</strain>
    </source>
</reference>
<dbReference type="InterPro" id="IPR019276">
    <property type="entry name" value="DUF2303"/>
</dbReference>
<dbReference type="RefSeq" id="WP_233283569.1">
    <property type="nucleotide sequence ID" value="NZ_LT009776.1"/>
</dbReference>
<gene>
    <name evidence="1" type="ORF">AGR7A_Lc120543</name>
</gene>
<proteinExistence type="predicted"/>
<comment type="caution">
    <text evidence="1">The sequence shown here is derived from an EMBL/GenBank/DDBJ whole genome shotgun (WGS) entry which is preliminary data.</text>
</comment>
<dbReference type="AlphaFoldDB" id="A0A1S7TXV7"/>